<evidence type="ECO:0000256" key="1">
    <source>
        <dbReference type="SAM" id="MobiDB-lite"/>
    </source>
</evidence>
<dbReference type="InParanoid" id="A0A1E7EST3"/>
<sequence>MMPIKKQKLKKPMFSVNSKQIKMPPPYVLPNLWKNNFWYIIFGIAIVYFPYHFLIGSVLLKDISFSIMSGQQQVRHVHSTDQTSVIVDDQDNGKYNEEEKSNRLETAVIILSSLIPSHPSLWMLEKVIKSLENLDGLHPNAPIYITVDAPKKDKLVEKAEELDEYTRALYRRFRDDENRHVTIVVNSVNRHVNGSIRKVVFDLINTNVTKYIYLLQHDLMFMPGKIINHTALVGAFDKYYNTDELLLVGFNKDGNQKHLQKGHCQERTDRGMKNPLEIYSGEPNKTEPIYVTHTKGWSDQNHFTTVQYYRELVETIGPVPRFPEGPLQYAAVRNCLMFGSHFYGSKNDAKIEEKVGLSKVKNTDKPQETAKSNSSQGCEAPMPVPKRHVETGKLRMSLCNRNKNGP</sequence>
<accession>A0A1E7EST3</accession>
<dbReference type="OrthoDB" id="414322at2759"/>
<protein>
    <submittedName>
        <fullName evidence="3">Uncharacterized protein</fullName>
    </submittedName>
</protein>
<proteinExistence type="predicted"/>
<organism evidence="3 4">
    <name type="scientific">Fragilariopsis cylindrus CCMP1102</name>
    <dbReference type="NCBI Taxonomy" id="635003"/>
    <lineage>
        <taxon>Eukaryota</taxon>
        <taxon>Sar</taxon>
        <taxon>Stramenopiles</taxon>
        <taxon>Ochrophyta</taxon>
        <taxon>Bacillariophyta</taxon>
        <taxon>Bacillariophyceae</taxon>
        <taxon>Bacillariophycidae</taxon>
        <taxon>Bacillariales</taxon>
        <taxon>Bacillariaceae</taxon>
        <taxon>Fragilariopsis</taxon>
    </lineage>
</organism>
<keyword evidence="2" id="KW-1133">Transmembrane helix</keyword>
<evidence type="ECO:0000313" key="3">
    <source>
        <dbReference type="EMBL" id="OEU09070.1"/>
    </source>
</evidence>
<evidence type="ECO:0000256" key="2">
    <source>
        <dbReference type="SAM" id="Phobius"/>
    </source>
</evidence>
<keyword evidence="2" id="KW-0812">Transmembrane</keyword>
<feature type="transmembrane region" description="Helical" evidence="2">
    <location>
        <begin position="37"/>
        <end position="60"/>
    </location>
</feature>
<feature type="region of interest" description="Disordered" evidence="1">
    <location>
        <begin position="361"/>
        <end position="406"/>
    </location>
</feature>
<dbReference type="EMBL" id="KV784377">
    <property type="protein sequence ID" value="OEU09070.1"/>
    <property type="molecule type" value="Genomic_DNA"/>
</dbReference>
<dbReference type="KEGG" id="fcy:FRACYDRAFT_248921"/>
<keyword evidence="2" id="KW-0472">Membrane</keyword>
<dbReference type="Proteomes" id="UP000095751">
    <property type="component" value="Unassembled WGS sequence"/>
</dbReference>
<evidence type="ECO:0000313" key="4">
    <source>
        <dbReference type="Proteomes" id="UP000095751"/>
    </source>
</evidence>
<name>A0A1E7EST3_9STRA</name>
<gene>
    <name evidence="3" type="ORF">FRACYDRAFT_248921</name>
</gene>
<dbReference type="AlphaFoldDB" id="A0A1E7EST3"/>
<keyword evidence="4" id="KW-1185">Reference proteome</keyword>
<reference evidence="3 4" key="1">
    <citation type="submission" date="2016-09" db="EMBL/GenBank/DDBJ databases">
        <title>Extensive genetic diversity and differential bi-allelic expression allows diatom success in the polar Southern Ocean.</title>
        <authorList>
            <consortium name="DOE Joint Genome Institute"/>
            <person name="Mock T."/>
            <person name="Otillar R.P."/>
            <person name="Strauss J."/>
            <person name="Dupont C."/>
            <person name="Frickenhaus S."/>
            <person name="Maumus F."/>
            <person name="Mcmullan M."/>
            <person name="Sanges R."/>
            <person name="Schmutz J."/>
            <person name="Toseland A."/>
            <person name="Valas R."/>
            <person name="Veluchamy A."/>
            <person name="Ward B.J."/>
            <person name="Allen A."/>
            <person name="Barry K."/>
            <person name="Falciatore A."/>
            <person name="Ferrante M."/>
            <person name="Fortunato A.E."/>
            <person name="Gloeckner G."/>
            <person name="Gruber A."/>
            <person name="Hipkin R."/>
            <person name="Janech M."/>
            <person name="Kroth P."/>
            <person name="Leese F."/>
            <person name="Lindquist E."/>
            <person name="Lyon B.R."/>
            <person name="Martin J."/>
            <person name="Mayer C."/>
            <person name="Parker M."/>
            <person name="Quesneville H."/>
            <person name="Raymond J."/>
            <person name="Uhlig C."/>
            <person name="Valentin K.U."/>
            <person name="Worden A.Z."/>
            <person name="Armbrust E.V."/>
            <person name="Bowler C."/>
            <person name="Green B."/>
            <person name="Moulton V."/>
            <person name="Van Oosterhout C."/>
            <person name="Grigoriev I."/>
        </authorList>
    </citation>
    <scope>NUCLEOTIDE SEQUENCE [LARGE SCALE GENOMIC DNA]</scope>
    <source>
        <strain evidence="3 4">CCMP1102</strain>
    </source>
</reference>